<name>A0A182XYK4_ANOST</name>
<dbReference type="EnsemblMetazoa" id="ASTEI01289-RA">
    <property type="protein sequence ID" value="ASTEI01289-PA"/>
    <property type="gene ID" value="ASTEI01289"/>
</dbReference>
<organism evidence="1 2">
    <name type="scientific">Anopheles stephensi</name>
    <name type="common">Indo-Pakistan malaria mosquito</name>
    <dbReference type="NCBI Taxonomy" id="30069"/>
    <lineage>
        <taxon>Eukaryota</taxon>
        <taxon>Metazoa</taxon>
        <taxon>Ecdysozoa</taxon>
        <taxon>Arthropoda</taxon>
        <taxon>Hexapoda</taxon>
        <taxon>Insecta</taxon>
        <taxon>Pterygota</taxon>
        <taxon>Neoptera</taxon>
        <taxon>Endopterygota</taxon>
        <taxon>Diptera</taxon>
        <taxon>Nematocera</taxon>
        <taxon>Culicoidea</taxon>
        <taxon>Culicidae</taxon>
        <taxon>Anophelinae</taxon>
        <taxon>Anopheles</taxon>
    </lineage>
</organism>
<dbReference type="AlphaFoldDB" id="A0A182XYK4"/>
<dbReference type="VEuPathDB" id="VectorBase:ASTEI01289"/>
<dbReference type="OMA" id="RQRWCLT"/>
<dbReference type="Proteomes" id="UP000076408">
    <property type="component" value="Unassembled WGS sequence"/>
</dbReference>
<reference evidence="1" key="2">
    <citation type="submission" date="2020-05" db="UniProtKB">
        <authorList>
            <consortium name="EnsemblMetazoa"/>
        </authorList>
    </citation>
    <scope>IDENTIFICATION</scope>
    <source>
        <strain evidence="1">Indian</strain>
    </source>
</reference>
<keyword evidence="2" id="KW-1185">Reference proteome</keyword>
<proteinExistence type="predicted"/>
<protein>
    <submittedName>
        <fullName evidence="1">Uncharacterized protein</fullName>
    </submittedName>
</protein>
<reference evidence="2" key="1">
    <citation type="journal article" date="2014" name="Genome Biol.">
        <title>Genome analysis of a major urban malaria vector mosquito, Anopheles stephensi.</title>
        <authorList>
            <person name="Jiang X."/>
            <person name="Peery A."/>
            <person name="Hall A.B."/>
            <person name="Sharma A."/>
            <person name="Chen X.G."/>
            <person name="Waterhouse R.M."/>
            <person name="Komissarov A."/>
            <person name="Riehle M.M."/>
            <person name="Shouche Y."/>
            <person name="Sharakhova M.V."/>
            <person name="Lawson D."/>
            <person name="Pakpour N."/>
            <person name="Arensburger P."/>
            <person name="Davidson V.L."/>
            <person name="Eiglmeier K."/>
            <person name="Emrich S."/>
            <person name="George P."/>
            <person name="Kennedy R.C."/>
            <person name="Mane S.P."/>
            <person name="Maslen G."/>
            <person name="Oringanje C."/>
            <person name="Qi Y."/>
            <person name="Settlage R."/>
            <person name="Tojo M."/>
            <person name="Tubio J.M."/>
            <person name="Unger M.F."/>
            <person name="Wang B."/>
            <person name="Vernick K.D."/>
            <person name="Ribeiro J.M."/>
            <person name="James A.A."/>
            <person name="Michel K."/>
            <person name="Riehle M.A."/>
            <person name="Luckhart S."/>
            <person name="Sharakhov I.V."/>
            <person name="Tu Z."/>
        </authorList>
    </citation>
    <scope>NUCLEOTIDE SEQUENCE [LARGE SCALE GENOMIC DNA]</scope>
    <source>
        <strain evidence="2">Indian</strain>
    </source>
</reference>
<dbReference type="VEuPathDB" id="VectorBase:ASTE005822"/>
<sequence>MALPKCLNFSNNIRTHAMFVGVIVSLDAICILLFSAAWNIKAEQLPKELQHLASMREVLLVMGLINAFFALVYWVGFLKRQRWCLTLFIGFLAVAITLHFIGFLGAILQLQIVSACAILIVLGINGYVLLVTLQLRKANLDSPLSQDGYGV</sequence>
<evidence type="ECO:0000313" key="1">
    <source>
        <dbReference type="EnsemblMetazoa" id="ASTEI01289-PA"/>
    </source>
</evidence>
<dbReference type="VEuPathDB" id="VectorBase:ASTEI20_034258"/>
<accession>A0A182XYK4</accession>
<evidence type="ECO:0000313" key="2">
    <source>
        <dbReference type="Proteomes" id="UP000076408"/>
    </source>
</evidence>